<accession>X1CAJ3</accession>
<protein>
    <recommendedName>
        <fullName evidence="2">F-box domain-containing protein</fullName>
    </recommendedName>
</protein>
<reference evidence="1" key="1">
    <citation type="journal article" date="2014" name="Front. Microbiol.">
        <title>High frequency of phylogenetically diverse reductive dehalogenase-homologous genes in deep subseafloor sedimentary metagenomes.</title>
        <authorList>
            <person name="Kawai M."/>
            <person name="Futagami T."/>
            <person name="Toyoda A."/>
            <person name="Takaki Y."/>
            <person name="Nishi S."/>
            <person name="Hori S."/>
            <person name="Arai W."/>
            <person name="Tsubouchi T."/>
            <person name="Morono Y."/>
            <person name="Uchiyama I."/>
            <person name="Ito T."/>
            <person name="Fujiyama A."/>
            <person name="Inagaki F."/>
            <person name="Takami H."/>
        </authorList>
    </citation>
    <scope>NUCLEOTIDE SEQUENCE</scope>
    <source>
        <strain evidence="1">Expedition CK06-06</strain>
    </source>
</reference>
<dbReference type="InterPro" id="IPR001611">
    <property type="entry name" value="Leu-rich_rpt"/>
</dbReference>
<dbReference type="PROSITE" id="PS51450">
    <property type="entry name" value="LRR"/>
    <property type="match status" value="1"/>
</dbReference>
<gene>
    <name evidence="1" type="ORF">S01H4_31569</name>
</gene>
<name>X1CAJ3_9ZZZZ</name>
<dbReference type="EMBL" id="BART01016410">
    <property type="protein sequence ID" value="GAG81361.1"/>
    <property type="molecule type" value="Genomic_DNA"/>
</dbReference>
<evidence type="ECO:0000313" key="1">
    <source>
        <dbReference type="EMBL" id="GAG81361.1"/>
    </source>
</evidence>
<evidence type="ECO:0008006" key="2">
    <source>
        <dbReference type="Google" id="ProtNLM"/>
    </source>
</evidence>
<feature type="non-terminal residue" evidence="1">
    <location>
        <position position="101"/>
    </location>
</feature>
<comment type="caution">
    <text evidence="1">The sequence shown here is derived from an EMBL/GenBank/DDBJ whole genome shotgun (WGS) entry which is preliminary data.</text>
</comment>
<dbReference type="AlphaFoldDB" id="X1CAJ3"/>
<proteinExistence type="predicted"/>
<sequence length="101" mass="12034">MDKLDKDTLYSIAIELDLPSLLKFCASNSRINELICKRDPIWLNKLNKDFPNYKDFKLKQSKKDIYILLYNLTKLKKKLNLKQNILELYNLQELNLSNNKL</sequence>
<organism evidence="1">
    <name type="scientific">marine sediment metagenome</name>
    <dbReference type="NCBI Taxonomy" id="412755"/>
    <lineage>
        <taxon>unclassified sequences</taxon>
        <taxon>metagenomes</taxon>
        <taxon>ecological metagenomes</taxon>
    </lineage>
</organism>